<feature type="region of interest" description="Disordered" evidence="1">
    <location>
        <begin position="1"/>
        <end position="61"/>
    </location>
</feature>
<comment type="caution">
    <text evidence="2">The sequence shown here is derived from an EMBL/GenBank/DDBJ whole genome shotgun (WGS) entry which is preliminary data.</text>
</comment>
<dbReference type="Gene3D" id="3.40.50.300">
    <property type="entry name" value="P-loop containing nucleotide triphosphate hydrolases"/>
    <property type="match status" value="1"/>
</dbReference>
<name>A0A0T6LZW3_WENVI</name>
<proteinExistence type="predicted"/>
<feature type="compositionally biased region" description="Basic and acidic residues" evidence="1">
    <location>
        <begin position="1"/>
        <end position="10"/>
    </location>
</feature>
<dbReference type="eggNOG" id="COG4637">
    <property type="taxonomic scope" value="Bacteria"/>
</dbReference>
<accession>A0A0T6LZW3</accession>
<dbReference type="SUPFAM" id="SSF52540">
    <property type="entry name" value="P-loop containing nucleoside triphosphate hydrolases"/>
    <property type="match status" value="1"/>
</dbReference>
<dbReference type="AlphaFoldDB" id="A0A0T6LZW3"/>
<dbReference type="STRING" id="76728.AQ490_01145"/>
<feature type="compositionally biased region" description="Gly residues" evidence="1">
    <location>
        <begin position="36"/>
        <end position="54"/>
    </location>
</feature>
<evidence type="ECO:0000256" key="1">
    <source>
        <dbReference type="SAM" id="MobiDB-lite"/>
    </source>
</evidence>
<organism evidence="2 3">
    <name type="scientific">Wenjunlia vitaminophila</name>
    <name type="common">Streptomyces vitaminophilus</name>
    <dbReference type="NCBI Taxonomy" id="76728"/>
    <lineage>
        <taxon>Bacteria</taxon>
        <taxon>Bacillati</taxon>
        <taxon>Actinomycetota</taxon>
        <taxon>Actinomycetes</taxon>
        <taxon>Kitasatosporales</taxon>
        <taxon>Streptomycetaceae</taxon>
        <taxon>Wenjunlia</taxon>
    </lineage>
</organism>
<keyword evidence="3" id="KW-1185">Reference proteome</keyword>
<evidence type="ECO:0000313" key="3">
    <source>
        <dbReference type="Proteomes" id="UP000050867"/>
    </source>
</evidence>
<gene>
    <name evidence="2" type="ORF">AQ490_01145</name>
</gene>
<dbReference type="RefSeq" id="WP_018384420.1">
    <property type="nucleotide sequence ID" value="NZ_LLZU01000001.1"/>
</dbReference>
<dbReference type="InterPro" id="IPR027417">
    <property type="entry name" value="P-loop_NTPase"/>
</dbReference>
<dbReference type="OrthoDB" id="3252194at2"/>
<sequence>MNRDVGEDGGGRGAGRIGEERGGGFRGADGPVGLTGEDGSGGDRGGDGSAGAGREGSEPRPVVTELRLSAFRSFRGARLRLGALTVCTGPSGGGKSTVLEALAVLAGLAGGQPLRDVLDAVPGGPVGCVPLGTVPDDQGRRGIRLGCTVSGPVGPVRLDLAVQVEPELRFVGERLTGAGEVLLETALRDPRGSSVQAAWHTAGRVPVTRAPLPDDRLASALLPLRVAGRTPGQLLVLAAVEQLVVALRGVFRVDPEPRTMRDWVPAGNTMLEPDARNVSAVVARTLTECRVRHGLLGEALRAVCPYRVDGVTVVPGAAGTVMAALDRGPLGGMPVTLLGAGELRALALSLVLLTGPGVLAMDPAEVPGALQLLTVAAEDLDRGLAEGQVRELLALAGRMCARGHVRVVASAHHRAWVEGTEGVTVIPLPLR</sequence>
<protein>
    <submittedName>
        <fullName evidence="2">Biotin transporter BioY</fullName>
    </submittedName>
</protein>
<evidence type="ECO:0000313" key="2">
    <source>
        <dbReference type="EMBL" id="KRV51394.1"/>
    </source>
</evidence>
<reference evidence="2 3" key="1">
    <citation type="submission" date="2015-10" db="EMBL/GenBank/DDBJ databases">
        <title>Draft genome sequence of pyrrolomycin-producing Streptomyces vitaminophilus.</title>
        <authorList>
            <person name="Graham D.E."/>
            <person name="Mahan K.M."/>
            <person name="Klingeman D.M."/>
            <person name="Hettich R.L."/>
            <person name="Parry R.J."/>
        </authorList>
    </citation>
    <scope>NUCLEOTIDE SEQUENCE [LARGE SCALE GENOMIC DNA]</scope>
    <source>
        <strain evidence="2 3">ATCC 31673</strain>
    </source>
</reference>
<dbReference type="Proteomes" id="UP000050867">
    <property type="component" value="Unassembled WGS sequence"/>
</dbReference>
<dbReference type="EMBL" id="LLZU01000001">
    <property type="protein sequence ID" value="KRV51394.1"/>
    <property type="molecule type" value="Genomic_DNA"/>
</dbReference>